<protein>
    <submittedName>
        <fullName evidence="1">Stage II sporulation protein P</fullName>
    </submittedName>
</protein>
<evidence type="ECO:0000313" key="2">
    <source>
        <dbReference type="Proteomes" id="UP001232445"/>
    </source>
</evidence>
<dbReference type="Proteomes" id="UP001232445">
    <property type="component" value="Unassembled WGS sequence"/>
</dbReference>
<dbReference type="InterPro" id="IPR010897">
    <property type="entry name" value="Spore_II_P"/>
</dbReference>
<keyword evidence="2" id="KW-1185">Reference proteome</keyword>
<dbReference type="RefSeq" id="WP_307339832.1">
    <property type="nucleotide sequence ID" value="NZ_JAUSUQ010000008.1"/>
</dbReference>
<gene>
    <name evidence="1" type="ORF">J2S00_002394</name>
</gene>
<dbReference type="EMBL" id="JAUSUQ010000008">
    <property type="protein sequence ID" value="MDQ0339606.1"/>
    <property type="molecule type" value="Genomic_DNA"/>
</dbReference>
<name>A0ABU0CT66_9BACI</name>
<dbReference type="Pfam" id="PF07454">
    <property type="entry name" value="SpoIIP"/>
    <property type="match status" value="1"/>
</dbReference>
<proteinExistence type="predicted"/>
<dbReference type="NCBIfam" id="TIGR02867">
    <property type="entry name" value="spore_II_P"/>
    <property type="match status" value="1"/>
</dbReference>
<sequence length="371" mass="41968">MTLYVMIGFFILLTLTSFFSYIQAQFNLTSETLKKWTNHMSAETFIAALTVEIPQLQTYNKSAQVELPKVSNIVVEMATSLNPEDPRTLIRREIPGFAFFDGELIVAGQGVTYADISYESSPPLDVVLAEREAVTEAMEEEQGEAPSQQPSLSTEGRKVVFIYHTHNRESWLPHIPSASDPNEAFHQEINITKVGLRLGEELEKRGIGTYVDTTDIGQLLNEAGLPYNYSYTKSRQVVEAAIRENEDITFMFDLHRDSVSRESTTFEMEGKTYARPFFVIGKRNPEYEKNVRFAEALNRLLEERYPGLSRGIVARSTGHAEYNQSISEHNILIEIGGVENTLEESYRTAEILAEVIADLYWEAEKVDAPAQ</sequence>
<evidence type="ECO:0000313" key="1">
    <source>
        <dbReference type="EMBL" id="MDQ0339606.1"/>
    </source>
</evidence>
<comment type="caution">
    <text evidence="1">The sequence shown here is derived from an EMBL/GenBank/DDBJ whole genome shotgun (WGS) entry which is preliminary data.</text>
</comment>
<accession>A0ABU0CT66</accession>
<reference evidence="1 2" key="1">
    <citation type="submission" date="2023-07" db="EMBL/GenBank/DDBJ databases">
        <title>Genomic Encyclopedia of Type Strains, Phase IV (KMG-IV): sequencing the most valuable type-strain genomes for metagenomic binning, comparative biology and taxonomic classification.</title>
        <authorList>
            <person name="Goeker M."/>
        </authorList>
    </citation>
    <scope>NUCLEOTIDE SEQUENCE [LARGE SCALE GENOMIC DNA]</scope>
    <source>
        <strain evidence="1 2">DSM 17740</strain>
    </source>
</reference>
<organism evidence="1 2">
    <name type="scientific">Caldalkalibacillus uzonensis</name>
    <dbReference type="NCBI Taxonomy" id="353224"/>
    <lineage>
        <taxon>Bacteria</taxon>
        <taxon>Bacillati</taxon>
        <taxon>Bacillota</taxon>
        <taxon>Bacilli</taxon>
        <taxon>Bacillales</taxon>
        <taxon>Bacillaceae</taxon>
        <taxon>Caldalkalibacillus</taxon>
    </lineage>
</organism>